<dbReference type="InterPro" id="IPR027417">
    <property type="entry name" value="P-loop_NTPase"/>
</dbReference>
<reference evidence="4 5" key="1">
    <citation type="submission" date="2016-10" db="EMBL/GenBank/DDBJ databases">
        <authorList>
            <person name="Varghese N."/>
            <person name="Submissions S."/>
        </authorList>
    </citation>
    <scope>NUCLEOTIDE SEQUENCE [LARGE SCALE GENOMIC DNA]</scope>
    <source>
        <strain evidence="4 5">WG10</strain>
    </source>
</reference>
<dbReference type="PANTHER" id="PTHR41259:SF1">
    <property type="entry name" value="DOUBLE-STRAND BREAK REPAIR RAD50 ATPASE, PUTATIVE-RELATED"/>
    <property type="match status" value="1"/>
</dbReference>
<dbReference type="SUPFAM" id="SSF52540">
    <property type="entry name" value="P-loop containing nucleoside triphosphate hydrolases"/>
    <property type="match status" value="2"/>
</dbReference>
<evidence type="ECO:0000313" key="5">
    <source>
        <dbReference type="Proteomes" id="UP000324896"/>
    </source>
</evidence>
<protein>
    <submittedName>
        <fullName evidence="4">Exonuclease SbcC</fullName>
    </submittedName>
</protein>
<sequence length="811" mass="93774">MKIKSFDLEIFAGINNRSYQFKDGLNILLGDNEAGKSTIINAIYASLFIQPQLKLNTKEGKDFDEKFLPYPDGDFAEAQLKIEADNSEYKFYKKWSNSNYAGYLELADGRRIEAPAKIADYKKDILPYAKSTYNNIVFSSQQNIKSTLERINSAENPELIDTINSFLRKAVMELDGVSIDKFRSRLESELEQLTKKWNLASDSIENSARGVNNPYQVGTGEIYNSYIAKEKLRQRLKESKINEKKFKKLGCEIKDLKAEERELIEKIEELSALEAEINQRAAVELELNNLNEKIQKLARDAKKWPEFNKELAEIEKKSAAKTEKMKELEAEKNRAEKLATKQELEKRTAKIKELNAEIKTMKKTISEAVINDEIVNNLEKYKNKIAESRAAIKASRLKAKINFSASDNIKIITGVDGEKNIVEGEIIEADGYLRIKTDQFDIEIESAEIDFSKLKQEYEANKNKFSQLKDKLKIEGLAEARTELAELNTLKRKIEEKEDRVEELLAADKLEDLEEKLQNLNNIEAARDLEKINKELESLKNETTELNTEIKIKKNKIEEWKEEYQSLDELKLDLTKKKEKKIKLEKELENLSSLPEAYQNADEFIDDLKDKRERREKINQSLREKLEEHKGLENSLPETSSREMENELKELEENFIKLKNKADSLLKIKEIFEKKLKEMDENSFEPLVKSFNSNLEQLTAGKYSQALIEKDFSIKLQSKQRRELPGNLDLLSYGTYDAAALAFRFAIFDNLFANYGGFIILDDCLVNLDPKRRKNAIKIINEYQKKYQIIYTTCDPKTAAELKGNLIQVEE</sequence>
<dbReference type="Proteomes" id="UP000324896">
    <property type="component" value="Unassembled WGS sequence"/>
</dbReference>
<keyword evidence="4" id="KW-0269">Exonuclease</keyword>
<name>A0A1G6MG77_9FIRM</name>
<feature type="compositionally biased region" description="Basic and acidic residues" evidence="2">
    <location>
        <begin position="623"/>
        <end position="632"/>
    </location>
</feature>
<dbReference type="EMBL" id="FMYT01000008">
    <property type="protein sequence ID" value="SDC53955.1"/>
    <property type="molecule type" value="Genomic_DNA"/>
</dbReference>
<organism evidence="4 5">
    <name type="scientific">Halanaerobium congolense</name>
    <dbReference type="NCBI Taxonomy" id="54121"/>
    <lineage>
        <taxon>Bacteria</taxon>
        <taxon>Bacillati</taxon>
        <taxon>Bacillota</taxon>
        <taxon>Clostridia</taxon>
        <taxon>Halanaerobiales</taxon>
        <taxon>Halanaerobiaceae</taxon>
        <taxon>Halanaerobium</taxon>
    </lineage>
</organism>
<dbReference type="Gene3D" id="3.40.50.300">
    <property type="entry name" value="P-loop containing nucleotide triphosphate hydrolases"/>
    <property type="match status" value="2"/>
</dbReference>
<accession>A0A1G6MG77</accession>
<dbReference type="Pfam" id="PF13514">
    <property type="entry name" value="AAA_27"/>
    <property type="match status" value="1"/>
</dbReference>
<feature type="domain" description="YhaN AAA" evidence="3">
    <location>
        <begin position="1"/>
        <end position="48"/>
    </location>
</feature>
<keyword evidence="4" id="KW-0540">Nuclease</keyword>
<evidence type="ECO:0000256" key="2">
    <source>
        <dbReference type="SAM" id="MobiDB-lite"/>
    </source>
</evidence>
<evidence type="ECO:0000259" key="3">
    <source>
        <dbReference type="Pfam" id="PF13514"/>
    </source>
</evidence>
<dbReference type="InterPro" id="IPR038734">
    <property type="entry name" value="YhaN_AAA"/>
</dbReference>
<dbReference type="AlphaFoldDB" id="A0A1G6MG77"/>
<dbReference type="GO" id="GO:0004527">
    <property type="term" value="F:exonuclease activity"/>
    <property type="evidence" value="ECO:0007669"/>
    <property type="project" value="UniProtKB-KW"/>
</dbReference>
<gene>
    <name evidence="4" type="ORF">SAMN04488597_10844</name>
</gene>
<keyword evidence="1" id="KW-0175">Coiled coil</keyword>
<proteinExistence type="predicted"/>
<feature type="coiled-coil region" evidence="1">
    <location>
        <begin position="229"/>
        <end position="398"/>
    </location>
</feature>
<keyword evidence="4" id="KW-0378">Hydrolase</keyword>
<dbReference type="PANTHER" id="PTHR41259">
    <property type="entry name" value="DOUBLE-STRAND BREAK REPAIR RAD50 ATPASE, PUTATIVE-RELATED"/>
    <property type="match status" value="1"/>
</dbReference>
<evidence type="ECO:0000313" key="4">
    <source>
        <dbReference type="EMBL" id="SDC53955.1"/>
    </source>
</evidence>
<dbReference type="RefSeq" id="WP_149796721.1">
    <property type="nucleotide sequence ID" value="NZ_FMYT01000008.1"/>
</dbReference>
<feature type="region of interest" description="Disordered" evidence="2">
    <location>
        <begin position="623"/>
        <end position="644"/>
    </location>
</feature>
<evidence type="ECO:0000256" key="1">
    <source>
        <dbReference type="SAM" id="Coils"/>
    </source>
</evidence>